<name>A0AAN8EVU9_9EURO</name>
<accession>A0AAN8EVU9</accession>
<feature type="region of interest" description="Disordered" evidence="1">
    <location>
        <begin position="1"/>
        <end position="27"/>
    </location>
</feature>
<proteinExistence type="predicted"/>
<comment type="caution">
    <text evidence="2">The sequence shown here is derived from an EMBL/GenBank/DDBJ whole genome shotgun (WGS) entry which is preliminary data.</text>
</comment>
<reference evidence="2 3" key="1">
    <citation type="submission" date="2022-12" db="EMBL/GenBank/DDBJ databases">
        <title>Genomic features and morphological characterization of a novel Knufia sp. strain isolated from spacecraft assembly facility.</title>
        <authorList>
            <person name="Teixeira M."/>
            <person name="Chander A.M."/>
            <person name="Stajich J.E."/>
            <person name="Venkateswaran K."/>
        </authorList>
    </citation>
    <scope>NUCLEOTIDE SEQUENCE [LARGE SCALE GENOMIC DNA]</scope>
    <source>
        <strain evidence="2 3">FJI-L2-BK-P2</strain>
    </source>
</reference>
<dbReference type="Proteomes" id="UP001316803">
    <property type="component" value="Unassembled WGS sequence"/>
</dbReference>
<dbReference type="PANTHER" id="PTHR47843:SF2">
    <property type="entry name" value="BTB DOMAIN-CONTAINING PROTEIN"/>
    <property type="match status" value="1"/>
</dbReference>
<evidence type="ECO:0000313" key="3">
    <source>
        <dbReference type="Proteomes" id="UP001316803"/>
    </source>
</evidence>
<dbReference type="Gene3D" id="3.30.710.10">
    <property type="entry name" value="Potassium Channel Kv1.1, Chain A"/>
    <property type="match status" value="1"/>
</dbReference>
<organism evidence="2 3">
    <name type="scientific">Knufia fluminis</name>
    <dbReference type="NCBI Taxonomy" id="191047"/>
    <lineage>
        <taxon>Eukaryota</taxon>
        <taxon>Fungi</taxon>
        <taxon>Dikarya</taxon>
        <taxon>Ascomycota</taxon>
        <taxon>Pezizomycotina</taxon>
        <taxon>Eurotiomycetes</taxon>
        <taxon>Chaetothyriomycetidae</taxon>
        <taxon>Chaetothyriales</taxon>
        <taxon>Trichomeriaceae</taxon>
        <taxon>Knufia</taxon>
    </lineage>
</organism>
<dbReference type="PANTHER" id="PTHR47843">
    <property type="entry name" value="BTB DOMAIN-CONTAINING PROTEIN-RELATED"/>
    <property type="match status" value="1"/>
</dbReference>
<dbReference type="SUPFAM" id="SSF54695">
    <property type="entry name" value="POZ domain"/>
    <property type="match status" value="1"/>
</dbReference>
<feature type="compositionally biased region" description="Gly residues" evidence="1">
    <location>
        <begin position="300"/>
        <end position="309"/>
    </location>
</feature>
<dbReference type="AlphaFoldDB" id="A0AAN8EVU9"/>
<dbReference type="InterPro" id="IPR011333">
    <property type="entry name" value="SKP1/BTB/POZ_sf"/>
</dbReference>
<feature type="region of interest" description="Disordered" evidence="1">
    <location>
        <begin position="236"/>
        <end position="309"/>
    </location>
</feature>
<evidence type="ECO:0000313" key="2">
    <source>
        <dbReference type="EMBL" id="KAK5957135.1"/>
    </source>
</evidence>
<feature type="compositionally biased region" description="Polar residues" evidence="1">
    <location>
        <begin position="267"/>
        <end position="291"/>
    </location>
</feature>
<dbReference type="EMBL" id="JAKLMC020000003">
    <property type="protein sequence ID" value="KAK5957135.1"/>
    <property type="molecule type" value="Genomic_DNA"/>
</dbReference>
<evidence type="ECO:0008006" key="4">
    <source>
        <dbReference type="Google" id="ProtNLM"/>
    </source>
</evidence>
<protein>
    <recommendedName>
        <fullName evidence="4">BTB domain-containing protein</fullName>
    </recommendedName>
</protein>
<keyword evidence="3" id="KW-1185">Reference proteome</keyword>
<evidence type="ECO:0000256" key="1">
    <source>
        <dbReference type="SAM" id="MobiDB-lite"/>
    </source>
</evidence>
<sequence>MASTEPQKRAASATDTSLNEPPVKRRPEASEYALSEIITIIVGPDHKRFASGMREAESKEVELLEDRPEAFGFILNYLYDKAFRTRTLPNHCVTFDNLIHAWMLADRLLMENGQNAIMDVIQATIMKASDEKRLVRRGLRVLQVLETKPARTSSLHRFLVDRFAWDMKNTQTHLTTGPTPRLIQETEEFFEGGGGIVVDVFNAFTLCMGSSSATSDPAFGRGCTYHEHKDGSERACWRHSTTPSTPKPAPKPAGSGGGGGLFGTTPQNKPTTNLFGHSNTASTSSGFSFGQTNTNTSTSGAGGLFGSSR</sequence>
<dbReference type="CDD" id="cd18186">
    <property type="entry name" value="BTB_POZ_ZBTB_KLHL-like"/>
    <property type="match status" value="1"/>
</dbReference>
<gene>
    <name evidence="2" type="ORF">OHC33_001504</name>
</gene>